<gene>
    <name evidence="2" type="ORF">M438DRAFT_250908</name>
</gene>
<dbReference type="AlphaFoldDB" id="A0A074XSY8"/>
<dbReference type="OrthoDB" id="3910798at2759"/>
<dbReference type="HOGENOM" id="CLU_195655_0_0_1"/>
<proteinExistence type="predicted"/>
<dbReference type="InterPro" id="IPR001810">
    <property type="entry name" value="F-box_dom"/>
</dbReference>
<accession>A0A074XSY8</accession>
<evidence type="ECO:0000313" key="2">
    <source>
        <dbReference type="EMBL" id="KEQ85097.1"/>
    </source>
</evidence>
<dbReference type="SUPFAM" id="SSF81383">
    <property type="entry name" value="F-box domain"/>
    <property type="match status" value="1"/>
</dbReference>
<dbReference type="GeneID" id="40741951"/>
<dbReference type="Pfam" id="PF12937">
    <property type="entry name" value="F-box-like"/>
    <property type="match status" value="1"/>
</dbReference>
<name>A0A074XSY8_AURPU</name>
<organism evidence="2 3">
    <name type="scientific">Aureobasidium pullulans EXF-150</name>
    <dbReference type="NCBI Taxonomy" id="1043002"/>
    <lineage>
        <taxon>Eukaryota</taxon>
        <taxon>Fungi</taxon>
        <taxon>Dikarya</taxon>
        <taxon>Ascomycota</taxon>
        <taxon>Pezizomycotina</taxon>
        <taxon>Dothideomycetes</taxon>
        <taxon>Dothideomycetidae</taxon>
        <taxon>Dothideales</taxon>
        <taxon>Saccotheciaceae</taxon>
        <taxon>Aureobasidium</taxon>
    </lineage>
</organism>
<sequence length="65" mass="7359">MLQLPNELLFRIADFTCKADLPSLRATCKHLEQLTRKRFAAAYITAARSPASFVGLDRLDRIVSH</sequence>
<dbReference type="InterPro" id="IPR036047">
    <property type="entry name" value="F-box-like_dom_sf"/>
</dbReference>
<dbReference type="RefSeq" id="XP_029761284.1">
    <property type="nucleotide sequence ID" value="XM_029899645.1"/>
</dbReference>
<feature type="domain" description="F-box" evidence="1">
    <location>
        <begin position="1"/>
        <end position="46"/>
    </location>
</feature>
<feature type="non-terminal residue" evidence="2">
    <location>
        <position position="65"/>
    </location>
</feature>
<dbReference type="EMBL" id="KL584981">
    <property type="protein sequence ID" value="KEQ85097.1"/>
    <property type="molecule type" value="Genomic_DNA"/>
</dbReference>
<evidence type="ECO:0000313" key="3">
    <source>
        <dbReference type="Proteomes" id="UP000030706"/>
    </source>
</evidence>
<reference evidence="2 3" key="1">
    <citation type="journal article" date="2014" name="BMC Genomics">
        <title>Genome sequencing of four Aureobasidium pullulans varieties: biotechnological potential, stress tolerance, and description of new species.</title>
        <authorList>
            <person name="Gostin Ar C."/>
            <person name="Ohm R.A."/>
            <person name="Kogej T."/>
            <person name="Sonjak S."/>
            <person name="Turk M."/>
            <person name="Zajc J."/>
            <person name="Zalar P."/>
            <person name="Grube M."/>
            <person name="Sun H."/>
            <person name="Han J."/>
            <person name="Sharma A."/>
            <person name="Chiniquy J."/>
            <person name="Ngan C.Y."/>
            <person name="Lipzen A."/>
            <person name="Barry K."/>
            <person name="Grigoriev I.V."/>
            <person name="Gunde-Cimerman N."/>
        </authorList>
    </citation>
    <scope>NUCLEOTIDE SEQUENCE [LARGE SCALE GENOMIC DNA]</scope>
    <source>
        <strain evidence="2 3">EXF-150</strain>
    </source>
</reference>
<dbReference type="Proteomes" id="UP000030706">
    <property type="component" value="Unassembled WGS sequence"/>
</dbReference>
<keyword evidence="3" id="KW-1185">Reference proteome</keyword>
<dbReference type="PROSITE" id="PS50181">
    <property type="entry name" value="FBOX"/>
    <property type="match status" value="1"/>
</dbReference>
<protein>
    <recommendedName>
        <fullName evidence="1">F-box domain-containing protein</fullName>
    </recommendedName>
</protein>
<evidence type="ECO:0000259" key="1">
    <source>
        <dbReference type="PROSITE" id="PS50181"/>
    </source>
</evidence>